<dbReference type="Pfam" id="PF03372">
    <property type="entry name" value="Exo_endo_phos"/>
    <property type="match status" value="1"/>
</dbReference>
<dbReference type="Gene3D" id="3.60.10.10">
    <property type="entry name" value="Endonuclease/exonuclease/phosphatase"/>
    <property type="match status" value="1"/>
</dbReference>
<evidence type="ECO:0000259" key="1">
    <source>
        <dbReference type="Pfam" id="PF03372"/>
    </source>
</evidence>
<dbReference type="GO" id="GO:0003824">
    <property type="term" value="F:catalytic activity"/>
    <property type="evidence" value="ECO:0007669"/>
    <property type="project" value="InterPro"/>
</dbReference>
<dbReference type="AlphaFoldDB" id="A0AAV9M2T0"/>
<feature type="domain" description="Endonuclease/exonuclease/phosphatase" evidence="1">
    <location>
        <begin position="4"/>
        <end position="195"/>
    </location>
</feature>
<accession>A0AAV9M2T0</accession>
<organism evidence="2 3">
    <name type="scientific">Solanum pinnatisectum</name>
    <name type="common">tansyleaf nightshade</name>
    <dbReference type="NCBI Taxonomy" id="50273"/>
    <lineage>
        <taxon>Eukaryota</taxon>
        <taxon>Viridiplantae</taxon>
        <taxon>Streptophyta</taxon>
        <taxon>Embryophyta</taxon>
        <taxon>Tracheophyta</taxon>
        <taxon>Spermatophyta</taxon>
        <taxon>Magnoliopsida</taxon>
        <taxon>eudicotyledons</taxon>
        <taxon>Gunneridae</taxon>
        <taxon>Pentapetalae</taxon>
        <taxon>asterids</taxon>
        <taxon>lamiids</taxon>
        <taxon>Solanales</taxon>
        <taxon>Solanaceae</taxon>
        <taxon>Solanoideae</taxon>
        <taxon>Solaneae</taxon>
        <taxon>Solanum</taxon>
    </lineage>
</organism>
<name>A0AAV9M2T0_9SOLN</name>
<keyword evidence="3" id="KW-1185">Reference proteome</keyword>
<protein>
    <recommendedName>
        <fullName evidence="1">Endonuclease/exonuclease/phosphatase domain-containing protein</fullName>
    </recommendedName>
</protein>
<comment type="caution">
    <text evidence="2">The sequence shown here is derived from an EMBL/GenBank/DDBJ whole genome shotgun (WGS) entry which is preliminary data.</text>
</comment>
<dbReference type="SUPFAM" id="SSF56219">
    <property type="entry name" value="DNase I-like"/>
    <property type="match status" value="1"/>
</dbReference>
<gene>
    <name evidence="2" type="ORF">R3W88_024153</name>
</gene>
<dbReference type="PANTHER" id="PTHR33710">
    <property type="entry name" value="BNAC02G09200D PROTEIN"/>
    <property type="match status" value="1"/>
</dbReference>
<proteinExistence type="predicted"/>
<reference evidence="2 3" key="1">
    <citation type="submission" date="2023-10" db="EMBL/GenBank/DDBJ databases">
        <title>Genome-Wide Identification Analysis in wild type Solanum Pinnatisectum Reveals Some Genes Defensing Phytophthora Infestans.</title>
        <authorList>
            <person name="Sun C."/>
        </authorList>
    </citation>
    <scope>NUCLEOTIDE SEQUENCE [LARGE SCALE GENOMIC DNA]</scope>
    <source>
        <strain evidence="2">LQN</strain>
        <tissue evidence="2">Leaf</tissue>
    </source>
</reference>
<dbReference type="InterPro" id="IPR005135">
    <property type="entry name" value="Endo/exonuclease/phosphatase"/>
</dbReference>
<sequence length="345" mass="39967">MHLHSPDIIFLSETKNKDIIVKLVQRQLNMPYATIVDHVGLSRGLSLFWNDKIQVCQSHTSQFYIETLVHDLSTDSKYWCIFVYLSTDRVIRRAQLTELTLKSANWGPLWIIVGDFNDIMDKSEKVGGRSREVASFKNFKIFLWNLGAIDLGFKGKPWTWWCFRENDGIIQERLDRVIVSPGWRLEFPLAQIIHLNTEASDKVLARTGRWLEQSKISSKLKKCRASLMSWLRRGKGNSKQRIIGIKNQIDKLKNDPDYFDLPKLRLLRKELGLQREKGKASIGMAVIDSCGHLLHAFGTPIQFGWSKVHILSDANNVIQILQKNLITSWEIETICEDVWRLMKSF</sequence>
<dbReference type="PANTHER" id="PTHR33710:SF71">
    <property type="entry name" value="ENDONUCLEASE_EXONUCLEASE_PHOSPHATASE DOMAIN-CONTAINING PROTEIN"/>
    <property type="match status" value="1"/>
</dbReference>
<dbReference type="Proteomes" id="UP001311915">
    <property type="component" value="Unassembled WGS sequence"/>
</dbReference>
<dbReference type="InterPro" id="IPR036691">
    <property type="entry name" value="Endo/exonu/phosph_ase_sf"/>
</dbReference>
<dbReference type="EMBL" id="JAWPEI010000003">
    <property type="protein sequence ID" value="KAK4731165.1"/>
    <property type="molecule type" value="Genomic_DNA"/>
</dbReference>
<evidence type="ECO:0000313" key="2">
    <source>
        <dbReference type="EMBL" id="KAK4731165.1"/>
    </source>
</evidence>
<evidence type="ECO:0000313" key="3">
    <source>
        <dbReference type="Proteomes" id="UP001311915"/>
    </source>
</evidence>